<evidence type="ECO:0000313" key="6">
    <source>
        <dbReference type="EMBL" id="RGV56958.1"/>
    </source>
</evidence>
<evidence type="ECO:0000256" key="1">
    <source>
        <dbReference type="ARBA" id="ARBA00023125"/>
    </source>
</evidence>
<dbReference type="Proteomes" id="UP000196587">
    <property type="component" value="Unassembled WGS sequence"/>
</dbReference>
<comment type="caution">
    <text evidence="4">The sequence shown here is derived from an EMBL/GenBank/DDBJ whole genome shotgun (WGS) entry which is preliminary data.</text>
</comment>
<evidence type="ECO:0000313" key="7">
    <source>
        <dbReference type="Proteomes" id="UP000195386"/>
    </source>
</evidence>
<evidence type="ECO:0000259" key="3">
    <source>
        <dbReference type="Pfam" id="PF18291"/>
    </source>
</evidence>
<reference evidence="4" key="2">
    <citation type="journal article" date="2018" name="BMC Genomics">
        <title>Whole genome sequencing and function prediction of 133 gut anaerobes isolated from chicken caecum in pure cultures.</title>
        <authorList>
            <person name="Medvecky M."/>
            <person name="Cejkova D."/>
            <person name="Polansky O."/>
            <person name="Karasova D."/>
            <person name="Kubasova T."/>
            <person name="Cizek A."/>
            <person name="Rychlik I."/>
        </authorList>
    </citation>
    <scope>NUCLEOTIDE SEQUENCE</scope>
    <source>
        <strain evidence="5">An189</strain>
        <strain evidence="4">An43</strain>
    </source>
</reference>
<accession>A0A1Y3Z1G4</accession>
<dbReference type="Pfam" id="PF18291">
    <property type="entry name" value="HU-HIG"/>
    <property type="match status" value="1"/>
</dbReference>
<evidence type="ECO:0000313" key="9">
    <source>
        <dbReference type="Proteomes" id="UP000284366"/>
    </source>
</evidence>
<dbReference type="Proteomes" id="UP000284366">
    <property type="component" value="Unassembled WGS sequence"/>
</dbReference>
<evidence type="ECO:0000313" key="5">
    <source>
        <dbReference type="EMBL" id="OUP35825.1"/>
    </source>
</evidence>
<evidence type="ECO:0000313" key="8">
    <source>
        <dbReference type="Proteomes" id="UP000196587"/>
    </source>
</evidence>
<dbReference type="EMBL" id="NFKE01000002">
    <property type="protein sequence ID" value="OUP35825.1"/>
    <property type="molecule type" value="Genomic_DNA"/>
</dbReference>
<name>A0A1Y3Z1G4_9BACE</name>
<dbReference type="EMBL" id="NFII01000002">
    <property type="protein sequence ID" value="OUO02559.1"/>
    <property type="molecule type" value="Genomic_DNA"/>
</dbReference>
<evidence type="ECO:0000256" key="2">
    <source>
        <dbReference type="SAM" id="MobiDB-lite"/>
    </source>
</evidence>
<feature type="region of interest" description="Disordered" evidence="2">
    <location>
        <begin position="128"/>
        <end position="154"/>
    </location>
</feature>
<evidence type="ECO:0000313" key="4">
    <source>
        <dbReference type="EMBL" id="OUO02559.1"/>
    </source>
</evidence>
<dbReference type="InterPro" id="IPR041607">
    <property type="entry name" value="HU-HIG"/>
</dbReference>
<sequence>MAFRYVIKKRVFGFDETKSEKYVAASFSVGEISYDKLCDQVTKEGMAPRGVVKMVMDGLIDALSTYVSLGATVKLGDFGTIRPGLNCKSQTEAKNVTADSIYRQKLILTPGKRLKDMIKGSGVTRISTNGEDITAGNGNNGGGGNSGEEENPLG</sequence>
<reference evidence="7 8" key="1">
    <citation type="submission" date="2017-04" db="EMBL/GenBank/DDBJ databases">
        <title>Function of individual gut microbiota members based on whole genome sequencing of pure cultures obtained from chicken caecum.</title>
        <authorList>
            <person name="Medvecky M."/>
            <person name="Cejkova D."/>
            <person name="Polansky O."/>
            <person name="Karasova D."/>
            <person name="Kubasova T."/>
            <person name="Cizek A."/>
            <person name="Rychlik I."/>
        </authorList>
    </citation>
    <scope>NUCLEOTIDE SEQUENCE [LARGE SCALE GENOMIC DNA]</scope>
    <source>
        <strain evidence="8">An189</strain>
        <strain evidence="7">An43</strain>
    </source>
</reference>
<dbReference type="SUPFAM" id="SSF47729">
    <property type="entry name" value="IHF-like DNA-binding proteins"/>
    <property type="match status" value="1"/>
</dbReference>
<dbReference type="GO" id="GO:0003677">
    <property type="term" value="F:DNA binding"/>
    <property type="evidence" value="ECO:0007669"/>
    <property type="project" value="UniProtKB-KW"/>
</dbReference>
<proteinExistence type="predicted"/>
<gene>
    <name evidence="5" type="ORF">B5F24_02965</name>
    <name evidence="4" type="ORF">B5F97_03335</name>
    <name evidence="6" type="ORF">DWW09_05670</name>
</gene>
<protein>
    <submittedName>
        <fullName evidence="4">DNA-binding protein</fullName>
    </submittedName>
</protein>
<dbReference type="EMBL" id="QRZG01000006">
    <property type="protein sequence ID" value="RGV56958.1"/>
    <property type="molecule type" value="Genomic_DNA"/>
</dbReference>
<dbReference type="RefSeq" id="WP_009122178.1">
    <property type="nucleotide sequence ID" value="NZ_CALIXP010000034.1"/>
</dbReference>
<dbReference type="GeneID" id="61676507"/>
<organism evidence="4 7">
    <name type="scientific">Bacteroides clarus</name>
    <dbReference type="NCBI Taxonomy" id="626929"/>
    <lineage>
        <taxon>Bacteria</taxon>
        <taxon>Pseudomonadati</taxon>
        <taxon>Bacteroidota</taxon>
        <taxon>Bacteroidia</taxon>
        <taxon>Bacteroidales</taxon>
        <taxon>Bacteroidaceae</taxon>
        <taxon>Bacteroides</taxon>
    </lineage>
</organism>
<feature type="domain" description="HU" evidence="3">
    <location>
        <begin position="1"/>
        <end position="124"/>
    </location>
</feature>
<dbReference type="AlphaFoldDB" id="A0A1Y3Z1G4"/>
<reference evidence="6 9" key="3">
    <citation type="submission" date="2018-08" db="EMBL/GenBank/DDBJ databases">
        <title>A genome reference for cultivated species of the human gut microbiota.</title>
        <authorList>
            <person name="Zou Y."/>
            <person name="Xue W."/>
            <person name="Luo G."/>
        </authorList>
    </citation>
    <scope>NUCLEOTIDE SEQUENCE [LARGE SCALE GENOMIC DNA]</scope>
    <source>
        <strain evidence="6 9">AF14-27</strain>
    </source>
</reference>
<dbReference type="InterPro" id="IPR010992">
    <property type="entry name" value="IHF-like_DNA-bd_dom_sf"/>
</dbReference>
<dbReference type="Proteomes" id="UP000195386">
    <property type="component" value="Unassembled WGS sequence"/>
</dbReference>
<keyword evidence="1 4" id="KW-0238">DNA-binding</keyword>